<evidence type="ECO:0000256" key="3">
    <source>
        <dbReference type="SAM" id="Phobius"/>
    </source>
</evidence>
<organism evidence="5 6">
    <name type="scientific">Alosa alosa</name>
    <name type="common">allis shad</name>
    <dbReference type="NCBI Taxonomy" id="278164"/>
    <lineage>
        <taxon>Eukaryota</taxon>
        <taxon>Metazoa</taxon>
        <taxon>Chordata</taxon>
        <taxon>Craniata</taxon>
        <taxon>Vertebrata</taxon>
        <taxon>Euteleostomi</taxon>
        <taxon>Actinopterygii</taxon>
        <taxon>Neopterygii</taxon>
        <taxon>Teleostei</taxon>
        <taxon>Clupei</taxon>
        <taxon>Clupeiformes</taxon>
        <taxon>Clupeoidei</taxon>
        <taxon>Clupeidae</taxon>
        <taxon>Alosa</taxon>
    </lineage>
</organism>
<keyword evidence="3" id="KW-1133">Transmembrane helix</keyword>
<keyword evidence="2" id="KW-1015">Disulfide bond</keyword>
<dbReference type="PROSITE" id="PS50835">
    <property type="entry name" value="IG_LIKE"/>
    <property type="match status" value="5"/>
</dbReference>
<dbReference type="GO" id="GO:0009897">
    <property type="term" value="C:external side of plasma membrane"/>
    <property type="evidence" value="ECO:0007669"/>
    <property type="project" value="TreeGrafter"/>
</dbReference>
<feature type="domain" description="Ig-like" evidence="4">
    <location>
        <begin position="381"/>
        <end position="548"/>
    </location>
</feature>
<dbReference type="InterPro" id="IPR036179">
    <property type="entry name" value="Ig-like_dom_sf"/>
</dbReference>
<dbReference type="GO" id="GO:0004888">
    <property type="term" value="F:transmembrane signaling receptor activity"/>
    <property type="evidence" value="ECO:0007669"/>
    <property type="project" value="TreeGrafter"/>
</dbReference>
<proteinExistence type="predicted"/>
<evidence type="ECO:0000313" key="6">
    <source>
        <dbReference type="Proteomes" id="UP000823561"/>
    </source>
</evidence>
<evidence type="ECO:0000256" key="2">
    <source>
        <dbReference type="ARBA" id="ARBA00023157"/>
    </source>
</evidence>
<dbReference type="Pfam" id="PF13927">
    <property type="entry name" value="Ig_3"/>
    <property type="match status" value="2"/>
</dbReference>
<feature type="domain" description="Ig-like" evidence="4">
    <location>
        <begin position="90"/>
        <end position="158"/>
    </location>
</feature>
<dbReference type="InterPro" id="IPR003598">
    <property type="entry name" value="Ig_sub2"/>
</dbReference>
<dbReference type="PANTHER" id="PTHR11481:SF64">
    <property type="entry name" value="FC RECEPTOR-LIKE PROTEIN 4"/>
    <property type="match status" value="1"/>
</dbReference>
<dbReference type="EMBL" id="JADWDJ010000024">
    <property type="protein sequence ID" value="KAG5261132.1"/>
    <property type="molecule type" value="Genomic_DNA"/>
</dbReference>
<dbReference type="InterPro" id="IPR003599">
    <property type="entry name" value="Ig_sub"/>
</dbReference>
<feature type="transmembrane region" description="Helical" evidence="3">
    <location>
        <begin position="561"/>
        <end position="584"/>
    </location>
</feature>
<feature type="domain" description="Ig-like" evidence="4">
    <location>
        <begin position="1"/>
        <end position="75"/>
    </location>
</feature>
<dbReference type="GO" id="GO:0006955">
    <property type="term" value="P:immune response"/>
    <property type="evidence" value="ECO:0007669"/>
    <property type="project" value="TreeGrafter"/>
</dbReference>
<dbReference type="InterPro" id="IPR050488">
    <property type="entry name" value="Ig_Fc_receptor"/>
</dbReference>
<reference evidence="5" key="1">
    <citation type="submission" date="2020-10" db="EMBL/GenBank/DDBJ databases">
        <title>Chromosome-scale genome assembly of the Allis shad, Alosa alosa.</title>
        <authorList>
            <person name="Margot Z."/>
            <person name="Christophe K."/>
            <person name="Cabau C."/>
            <person name="Louis A."/>
            <person name="Berthelot C."/>
            <person name="Parey E."/>
            <person name="Roest Crollius H."/>
            <person name="Montfort J."/>
            <person name="Robinson-Rechavi M."/>
            <person name="Bucao C."/>
            <person name="Bouchez O."/>
            <person name="Gislard M."/>
            <person name="Lluch J."/>
            <person name="Milhes M."/>
            <person name="Lampietro C."/>
            <person name="Lopez Roques C."/>
            <person name="Donnadieu C."/>
            <person name="Braasch I."/>
            <person name="Desvignes T."/>
            <person name="Postlethwait J."/>
            <person name="Bobe J."/>
            <person name="Guiguen Y."/>
        </authorList>
    </citation>
    <scope>NUCLEOTIDE SEQUENCE</scope>
    <source>
        <strain evidence="5">M-15738</strain>
        <tissue evidence="5">Blood</tissue>
    </source>
</reference>
<keyword evidence="3" id="KW-0812">Transmembrane</keyword>
<feature type="domain" description="Ig-like" evidence="4">
    <location>
        <begin position="270"/>
        <end position="370"/>
    </location>
</feature>
<comment type="caution">
    <text evidence="5">The sequence shown here is derived from an EMBL/GenBank/DDBJ whole genome shotgun (WGS) entry which is preliminary data.</text>
</comment>
<evidence type="ECO:0000313" key="5">
    <source>
        <dbReference type="EMBL" id="KAG5261132.1"/>
    </source>
</evidence>
<keyword evidence="1" id="KW-0732">Signal</keyword>
<feature type="domain" description="Ig-like" evidence="4">
    <location>
        <begin position="181"/>
        <end position="256"/>
    </location>
</feature>
<dbReference type="SMART" id="SM00408">
    <property type="entry name" value="IGc2"/>
    <property type="match status" value="4"/>
</dbReference>
<dbReference type="AlphaFoldDB" id="A0AAV6FIZ4"/>
<keyword evidence="6" id="KW-1185">Reference proteome</keyword>
<evidence type="ECO:0000256" key="1">
    <source>
        <dbReference type="ARBA" id="ARBA00022729"/>
    </source>
</evidence>
<dbReference type="SMART" id="SM00409">
    <property type="entry name" value="IG"/>
    <property type="match status" value="6"/>
</dbReference>
<dbReference type="Gene3D" id="2.60.40.10">
    <property type="entry name" value="Immunoglobulins"/>
    <property type="match status" value="6"/>
</dbReference>
<dbReference type="GO" id="GO:0007166">
    <property type="term" value="P:cell surface receptor signaling pathway"/>
    <property type="evidence" value="ECO:0007669"/>
    <property type="project" value="TreeGrafter"/>
</dbReference>
<sequence>MLTVEPQSPVFTGETVTFKCTIYHFDGWTYKWHKAPSSNPVFESNGNTFTIRGAAESDKGQYWCQGERRDRPTISYPSGSVILKVMGSPPKPTLSLKGSAPVLTGNYVLLTCELQSAGWLFYYYKTTLDSQHVSVSEINSYSINSVKVSDGGQYWCRAGRGDPVFYTQYSDALWVNVTERPKAVVSLELNWTQIFRGETVTLRCNIQTEENHDWEYSWYRNGILWSVNHLYTFTATYVSKDNYTCRGQQKNNQMVSDFSEAFTLNVIEKPKPVLRGPPQTWLTEGDSVTLSCEVRGSTTGWRFHWYRYVSFRNRLPTVTYGGTTYYLELLSNGERETGGSYTLSPAALRHTGVYVCRAERGEPAYHTEFSDPQPLFITGVPSASLVIKPNRTQHFTGDSLSLSCEVQGNSTGWRLRWFTKKPEISQCPYSWTAASGPRCHTVLYSYDSGVYWCQSDNSKYSHIVNITVHNGPVIIDSPAYPVTEGDPLSLRCVYRSQPADFHANFFKDSLPLKNHTSGEMTITAVSRKDEGYYQCDNTQGISLTAYVTVKASFSEPGSSHVLVAVSVVLVTLLILVIMLALLFCSKKVKGLHDHTTFAHQDQSLNDQTQHLNQQGCTHLESDITHVYDTVNMQNGGEDEDTTGSTTDLTYAQLELKPIKNKQKINSDEHVPSDVIYAKVNITARKPKNKGEDQPPNGDVTYATVNVKAKELSTKDH</sequence>
<gene>
    <name evidence="5" type="ORF">AALO_G00300400</name>
</gene>
<dbReference type="Pfam" id="PF13895">
    <property type="entry name" value="Ig_2"/>
    <property type="match status" value="2"/>
</dbReference>
<dbReference type="InterPro" id="IPR007110">
    <property type="entry name" value="Ig-like_dom"/>
</dbReference>
<dbReference type="SUPFAM" id="SSF48726">
    <property type="entry name" value="Immunoglobulin"/>
    <property type="match status" value="6"/>
</dbReference>
<dbReference type="Proteomes" id="UP000823561">
    <property type="component" value="Chromosome 24"/>
</dbReference>
<evidence type="ECO:0000259" key="4">
    <source>
        <dbReference type="PROSITE" id="PS50835"/>
    </source>
</evidence>
<dbReference type="PANTHER" id="PTHR11481">
    <property type="entry name" value="IMMUNOGLOBULIN FC RECEPTOR"/>
    <property type="match status" value="1"/>
</dbReference>
<protein>
    <recommendedName>
        <fullName evidence="4">Ig-like domain-containing protein</fullName>
    </recommendedName>
</protein>
<keyword evidence="3" id="KW-0472">Membrane</keyword>
<name>A0AAV6FIZ4_9TELE</name>
<dbReference type="InterPro" id="IPR013783">
    <property type="entry name" value="Ig-like_fold"/>
</dbReference>
<accession>A0AAV6FIZ4</accession>